<feature type="non-terminal residue" evidence="13">
    <location>
        <position position="1"/>
    </location>
</feature>
<dbReference type="InterPro" id="IPR008271">
    <property type="entry name" value="Ser/Thr_kinase_AS"/>
</dbReference>
<keyword evidence="6 13" id="KW-0418">Kinase</keyword>
<feature type="domain" description="Protein kinase" evidence="12">
    <location>
        <begin position="4"/>
        <end position="262"/>
    </location>
</feature>
<dbReference type="Proteomes" id="UP000664859">
    <property type="component" value="Unassembled WGS sequence"/>
</dbReference>
<keyword evidence="14" id="KW-1185">Reference proteome</keyword>
<dbReference type="AlphaFoldDB" id="A0A835YUU2"/>
<organism evidence="13 14">
    <name type="scientific">Tribonema minus</name>
    <dbReference type="NCBI Taxonomy" id="303371"/>
    <lineage>
        <taxon>Eukaryota</taxon>
        <taxon>Sar</taxon>
        <taxon>Stramenopiles</taxon>
        <taxon>Ochrophyta</taxon>
        <taxon>PX clade</taxon>
        <taxon>Xanthophyceae</taxon>
        <taxon>Tribonematales</taxon>
        <taxon>Tribonemataceae</taxon>
        <taxon>Tribonema</taxon>
    </lineage>
</organism>
<keyword evidence="7 10" id="KW-0067">ATP-binding</keyword>
<comment type="similarity">
    <text evidence="1">Belongs to the protein kinase superfamily. NEK Ser/Thr protein kinase family. NIMA subfamily.</text>
</comment>
<dbReference type="PIRSF" id="PIRSF000654">
    <property type="entry name" value="Integrin-linked_kinase"/>
    <property type="match status" value="1"/>
</dbReference>
<evidence type="ECO:0000313" key="14">
    <source>
        <dbReference type="Proteomes" id="UP000664859"/>
    </source>
</evidence>
<evidence type="ECO:0000256" key="3">
    <source>
        <dbReference type="ARBA" id="ARBA00022527"/>
    </source>
</evidence>
<reference evidence="13" key="1">
    <citation type="submission" date="2021-02" db="EMBL/GenBank/DDBJ databases">
        <title>First Annotated Genome of the Yellow-green Alga Tribonema minus.</title>
        <authorList>
            <person name="Mahan K.M."/>
        </authorList>
    </citation>
    <scope>NUCLEOTIDE SEQUENCE</scope>
    <source>
        <strain evidence="13">UTEX B ZZ1240</strain>
    </source>
</reference>
<evidence type="ECO:0000256" key="4">
    <source>
        <dbReference type="ARBA" id="ARBA00022679"/>
    </source>
</evidence>
<dbReference type="InterPro" id="IPR051131">
    <property type="entry name" value="NEK_Ser/Thr_kinase_NIMA"/>
</dbReference>
<comment type="catalytic activity">
    <reaction evidence="9">
        <text>L-seryl-[protein] + ATP = O-phospho-L-seryl-[protein] + ADP + H(+)</text>
        <dbReference type="Rhea" id="RHEA:17989"/>
        <dbReference type="Rhea" id="RHEA-COMP:9863"/>
        <dbReference type="Rhea" id="RHEA-COMP:11604"/>
        <dbReference type="ChEBI" id="CHEBI:15378"/>
        <dbReference type="ChEBI" id="CHEBI:29999"/>
        <dbReference type="ChEBI" id="CHEBI:30616"/>
        <dbReference type="ChEBI" id="CHEBI:83421"/>
        <dbReference type="ChEBI" id="CHEBI:456216"/>
        <dbReference type="EC" id="2.7.11.1"/>
    </reaction>
</comment>
<dbReference type="PROSITE" id="PS00108">
    <property type="entry name" value="PROTEIN_KINASE_ST"/>
    <property type="match status" value="1"/>
</dbReference>
<dbReference type="PANTHER" id="PTHR44899">
    <property type="entry name" value="CAMK FAMILY PROTEIN KINASE"/>
    <property type="match status" value="1"/>
</dbReference>
<comment type="caution">
    <text evidence="13">The sequence shown here is derived from an EMBL/GenBank/DDBJ whole genome shotgun (WGS) entry which is preliminary data.</text>
</comment>
<dbReference type="PROSITE" id="PS50011">
    <property type="entry name" value="PROTEIN_KINASE_DOM"/>
    <property type="match status" value="1"/>
</dbReference>
<dbReference type="Gene3D" id="3.30.200.20">
    <property type="entry name" value="Phosphorylase Kinase, domain 1"/>
    <property type="match status" value="1"/>
</dbReference>
<dbReference type="Pfam" id="PF00069">
    <property type="entry name" value="Pkinase"/>
    <property type="match status" value="1"/>
</dbReference>
<sequence>MEKYRRIEELGRGAFGCATLVTNGAGERCVVKEISLGHLAPREREAAEREAQLLRQMHHSNIVSYIESFVEDSSLYIVMDYADGGDLASAIAARRAPPRRPFAEGEVMRVFAQVCLALRHVHALNILHRDLKAPNIFLTARGVVKLGDFGVARALEASTGGACARTQIGTPHYLSPEICQDQPYGKKSDMWALGVVLYEMFALRVPFQAGNLPALANKIVSEDPPPIPDCYSADGCALVAQLLAKAPRQRPSVGQVLRGVYLQAHIAKLLAHAARTG</sequence>
<evidence type="ECO:0000256" key="9">
    <source>
        <dbReference type="ARBA" id="ARBA00048679"/>
    </source>
</evidence>
<evidence type="ECO:0000256" key="11">
    <source>
        <dbReference type="RuleBase" id="RU000304"/>
    </source>
</evidence>
<evidence type="ECO:0000256" key="1">
    <source>
        <dbReference type="ARBA" id="ARBA00010886"/>
    </source>
</evidence>
<dbReference type="EMBL" id="JAFCMP010000334">
    <property type="protein sequence ID" value="KAG5181394.1"/>
    <property type="molecule type" value="Genomic_DNA"/>
</dbReference>
<dbReference type="SMART" id="SM00220">
    <property type="entry name" value="S_TKc"/>
    <property type="match status" value="1"/>
</dbReference>
<dbReference type="InterPro" id="IPR017441">
    <property type="entry name" value="Protein_kinase_ATP_BS"/>
</dbReference>
<dbReference type="PANTHER" id="PTHR44899:SF3">
    <property type="entry name" value="SERINE_THREONINE-PROTEIN KINASE NEK1"/>
    <property type="match status" value="1"/>
</dbReference>
<dbReference type="FunFam" id="3.30.200.20:FF:000097">
    <property type="entry name" value="Probable serine/threonine-protein kinase nek1"/>
    <property type="match status" value="1"/>
</dbReference>
<gene>
    <name evidence="13" type="ORF">JKP88DRAFT_154282</name>
</gene>
<dbReference type="SUPFAM" id="SSF56112">
    <property type="entry name" value="Protein kinase-like (PK-like)"/>
    <property type="match status" value="1"/>
</dbReference>
<keyword evidence="5 10" id="KW-0547">Nucleotide-binding</keyword>
<dbReference type="GO" id="GO:0004674">
    <property type="term" value="F:protein serine/threonine kinase activity"/>
    <property type="evidence" value="ECO:0007669"/>
    <property type="project" value="UniProtKB-KW"/>
</dbReference>
<evidence type="ECO:0000256" key="6">
    <source>
        <dbReference type="ARBA" id="ARBA00022777"/>
    </source>
</evidence>
<dbReference type="PROSITE" id="PS00107">
    <property type="entry name" value="PROTEIN_KINASE_ATP"/>
    <property type="match status" value="1"/>
</dbReference>
<comment type="catalytic activity">
    <reaction evidence="8">
        <text>L-threonyl-[protein] + ATP = O-phospho-L-threonyl-[protein] + ADP + H(+)</text>
        <dbReference type="Rhea" id="RHEA:46608"/>
        <dbReference type="Rhea" id="RHEA-COMP:11060"/>
        <dbReference type="Rhea" id="RHEA-COMP:11605"/>
        <dbReference type="ChEBI" id="CHEBI:15378"/>
        <dbReference type="ChEBI" id="CHEBI:30013"/>
        <dbReference type="ChEBI" id="CHEBI:30616"/>
        <dbReference type="ChEBI" id="CHEBI:61977"/>
        <dbReference type="ChEBI" id="CHEBI:456216"/>
        <dbReference type="EC" id="2.7.11.1"/>
    </reaction>
</comment>
<keyword evidence="4" id="KW-0808">Transferase</keyword>
<dbReference type="CDD" id="cd08215">
    <property type="entry name" value="STKc_Nek"/>
    <property type="match status" value="1"/>
</dbReference>
<proteinExistence type="inferred from homology"/>
<dbReference type="EC" id="2.7.11.1" evidence="2"/>
<accession>A0A835YUU2</accession>
<dbReference type="Gene3D" id="1.10.510.10">
    <property type="entry name" value="Transferase(Phosphotransferase) domain 1"/>
    <property type="match status" value="1"/>
</dbReference>
<evidence type="ECO:0000259" key="12">
    <source>
        <dbReference type="PROSITE" id="PS50011"/>
    </source>
</evidence>
<evidence type="ECO:0000256" key="8">
    <source>
        <dbReference type="ARBA" id="ARBA00047899"/>
    </source>
</evidence>
<dbReference type="InterPro" id="IPR000719">
    <property type="entry name" value="Prot_kinase_dom"/>
</dbReference>
<dbReference type="InterPro" id="IPR011009">
    <property type="entry name" value="Kinase-like_dom_sf"/>
</dbReference>
<evidence type="ECO:0000256" key="10">
    <source>
        <dbReference type="PROSITE-ProRule" id="PRU10141"/>
    </source>
</evidence>
<name>A0A835YUU2_9STRA</name>
<evidence type="ECO:0000313" key="13">
    <source>
        <dbReference type="EMBL" id="KAG5181394.1"/>
    </source>
</evidence>
<dbReference type="GO" id="GO:0005524">
    <property type="term" value="F:ATP binding"/>
    <property type="evidence" value="ECO:0007669"/>
    <property type="project" value="UniProtKB-UniRule"/>
</dbReference>
<protein>
    <recommendedName>
        <fullName evidence="2">non-specific serine/threonine protein kinase</fullName>
        <ecNumber evidence="2">2.7.11.1</ecNumber>
    </recommendedName>
</protein>
<feature type="binding site" evidence="10">
    <location>
        <position position="32"/>
    </location>
    <ligand>
        <name>ATP</name>
        <dbReference type="ChEBI" id="CHEBI:30616"/>
    </ligand>
</feature>
<evidence type="ECO:0000256" key="7">
    <source>
        <dbReference type="ARBA" id="ARBA00022840"/>
    </source>
</evidence>
<evidence type="ECO:0000256" key="5">
    <source>
        <dbReference type="ARBA" id="ARBA00022741"/>
    </source>
</evidence>
<dbReference type="OrthoDB" id="248923at2759"/>
<evidence type="ECO:0000256" key="2">
    <source>
        <dbReference type="ARBA" id="ARBA00012513"/>
    </source>
</evidence>
<keyword evidence="3 11" id="KW-0723">Serine/threonine-protein kinase</keyword>